<evidence type="ECO:0000256" key="9">
    <source>
        <dbReference type="SAM" id="MobiDB-lite"/>
    </source>
</evidence>
<dbReference type="SUPFAM" id="SSF53448">
    <property type="entry name" value="Nucleotide-diphospho-sugar transferases"/>
    <property type="match status" value="1"/>
</dbReference>
<evidence type="ECO:0000256" key="3">
    <source>
        <dbReference type="ARBA" id="ARBA00012461"/>
    </source>
</evidence>
<dbReference type="InterPro" id="IPR029044">
    <property type="entry name" value="Nucleotide-diphossugar_trans"/>
</dbReference>
<reference evidence="11 12" key="1">
    <citation type="submission" date="2014-02" db="EMBL/GenBank/DDBJ databases">
        <title>The small core and large imbalanced accessory genome model reveals a collaborative survival strategy of Sorangium cellulosum strains in nature.</title>
        <authorList>
            <person name="Han K."/>
            <person name="Peng R."/>
            <person name="Blom J."/>
            <person name="Li Y.-Z."/>
        </authorList>
    </citation>
    <scope>NUCLEOTIDE SEQUENCE [LARGE SCALE GENOMIC DNA]</scope>
    <source>
        <strain evidence="11 12">So0008-312</strain>
    </source>
</reference>
<dbReference type="InterPro" id="IPR005835">
    <property type="entry name" value="NTP_transferase_dom"/>
</dbReference>
<evidence type="ECO:0000256" key="6">
    <source>
        <dbReference type="ARBA" id="ARBA00022723"/>
    </source>
</evidence>
<dbReference type="Pfam" id="PF00483">
    <property type="entry name" value="NTP_transferase"/>
    <property type="match status" value="1"/>
</dbReference>
<evidence type="ECO:0000256" key="5">
    <source>
        <dbReference type="ARBA" id="ARBA00022695"/>
    </source>
</evidence>
<evidence type="ECO:0000259" key="10">
    <source>
        <dbReference type="Pfam" id="PF00483"/>
    </source>
</evidence>
<keyword evidence="6" id="KW-0479">Metal-binding</keyword>
<gene>
    <name evidence="11" type="ORF">BE15_35695</name>
</gene>
<name>A0A150QW57_SORCE</name>
<evidence type="ECO:0000256" key="8">
    <source>
        <dbReference type="ARBA" id="ARBA00049336"/>
    </source>
</evidence>
<keyword evidence="4 11" id="KW-0808">Transferase</keyword>
<dbReference type="GO" id="GO:0046872">
    <property type="term" value="F:metal ion binding"/>
    <property type="evidence" value="ECO:0007669"/>
    <property type="project" value="UniProtKB-KW"/>
</dbReference>
<accession>A0A150QW57</accession>
<evidence type="ECO:0000256" key="1">
    <source>
        <dbReference type="ARBA" id="ARBA00001946"/>
    </source>
</evidence>
<dbReference type="PANTHER" id="PTHR43532">
    <property type="entry name" value="GLUCOSE-1-PHOSPHATE THYMIDYLYLTRANSFERASE"/>
    <property type="match status" value="1"/>
</dbReference>
<dbReference type="Proteomes" id="UP000075260">
    <property type="component" value="Unassembled WGS sequence"/>
</dbReference>
<sequence length="270" mass="28978">MWGVIPAVGRESGARPPAFSRELLPVGSRLERGVARPRALSEHLVERVLLAGATRICFVVSSGSSDVLDYYGATAGQASLSYVVQPRPAGLCDAIFRALPLIPPEDLVFVGLPDTIWFPEDGLSALRSRALSFLLFPVDRPELLDAVVTDDDGRVLEIQVRHRDPASRWTWGAFKLTGAALQELHELWRARGRRDEHIGPLVNEYIGRGGVALGVRAGTAYADVGTLDGYREAMRLLGAGARPPAAQVAVDGARSEPPGAPLFAAEGDAR</sequence>
<proteinExistence type="inferred from homology"/>
<comment type="cofactor">
    <cofactor evidence="1">
        <name>Mg(2+)</name>
        <dbReference type="ChEBI" id="CHEBI:18420"/>
    </cofactor>
</comment>
<evidence type="ECO:0000256" key="7">
    <source>
        <dbReference type="ARBA" id="ARBA00022842"/>
    </source>
</evidence>
<dbReference type="RefSeq" id="WP_061606766.1">
    <property type="nucleotide sequence ID" value="NZ_JEMA01000309.1"/>
</dbReference>
<protein>
    <recommendedName>
        <fullName evidence="3">glucose-1-phosphate thymidylyltransferase</fullName>
        <ecNumber evidence="3">2.7.7.24</ecNumber>
    </recommendedName>
</protein>
<evidence type="ECO:0000256" key="4">
    <source>
        <dbReference type="ARBA" id="ARBA00022679"/>
    </source>
</evidence>
<organism evidence="11 12">
    <name type="scientific">Sorangium cellulosum</name>
    <name type="common">Polyangium cellulosum</name>
    <dbReference type="NCBI Taxonomy" id="56"/>
    <lineage>
        <taxon>Bacteria</taxon>
        <taxon>Pseudomonadati</taxon>
        <taxon>Myxococcota</taxon>
        <taxon>Polyangia</taxon>
        <taxon>Polyangiales</taxon>
        <taxon>Polyangiaceae</taxon>
        <taxon>Sorangium</taxon>
    </lineage>
</organism>
<dbReference type="AlphaFoldDB" id="A0A150QW57"/>
<dbReference type="GO" id="GO:0008879">
    <property type="term" value="F:glucose-1-phosphate thymidylyltransferase activity"/>
    <property type="evidence" value="ECO:0007669"/>
    <property type="project" value="UniProtKB-EC"/>
</dbReference>
<comment type="similarity">
    <text evidence="2">Belongs to the glucose-1-phosphate thymidylyltransferase family.</text>
</comment>
<dbReference type="Gene3D" id="3.90.550.10">
    <property type="entry name" value="Spore Coat Polysaccharide Biosynthesis Protein SpsA, Chain A"/>
    <property type="match status" value="1"/>
</dbReference>
<comment type="caution">
    <text evidence="11">The sequence shown here is derived from an EMBL/GenBank/DDBJ whole genome shotgun (WGS) entry which is preliminary data.</text>
</comment>
<keyword evidence="5" id="KW-0548">Nucleotidyltransferase</keyword>
<dbReference type="EC" id="2.7.7.24" evidence="3"/>
<evidence type="ECO:0000313" key="11">
    <source>
        <dbReference type="EMBL" id="KYF71836.1"/>
    </source>
</evidence>
<dbReference type="PANTHER" id="PTHR43532:SF1">
    <property type="entry name" value="GLUCOSE-1-PHOSPHATE THYMIDYLYLTRANSFERASE 1"/>
    <property type="match status" value="1"/>
</dbReference>
<keyword evidence="7" id="KW-0460">Magnesium</keyword>
<dbReference type="InterPro" id="IPR005907">
    <property type="entry name" value="G1P_thy_trans_s"/>
</dbReference>
<evidence type="ECO:0000313" key="12">
    <source>
        <dbReference type="Proteomes" id="UP000075260"/>
    </source>
</evidence>
<evidence type="ECO:0000256" key="2">
    <source>
        <dbReference type="ARBA" id="ARBA00010480"/>
    </source>
</evidence>
<dbReference type="OrthoDB" id="527131at2"/>
<comment type="catalytic activity">
    <reaction evidence="8">
        <text>dTTP + alpha-D-glucose 1-phosphate + H(+) = dTDP-alpha-D-glucose + diphosphate</text>
        <dbReference type="Rhea" id="RHEA:15225"/>
        <dbReference type="ChEBI" id="CHEBI:15378"/>
        <dbReference type="ChEBI" id="CHEBI:33019"/>
        <dbReference type="ChEBI" id="CHEBI:37568"/>
        <dbReference type="ChEBI" id="CHEBI:57477"/>
        <dbReference type="ChEBI" id="CHEBI:58601"/>
        <dbReference type="EC" id="2.7.7.24"/>
    </reaction>
</comment>
<feature type="domain" description="Nucleotidyl transferase" evidence="10">
    <location>
        <begin position="39"/>
        <end position="235"/>
    </location>
</feature>
<feature type="region of interest" description="Disordered" evidence="9">
    <location>
        <begin position="251"/>
        <end position="270"/>
    </location>
</feature>
<dbReference type="EMBL" id="JEMA01000309">
    <property type="protein sequence ID" value="KYF71836.1"/>
    <property type="molecule type" value="Genomic_DNA"/>
</dbReference>